<dbReference type="SUPFAM" id="SSF54236">
    <property type="entry name" value="Ubiquitin-like"/>
    <property type="match status" value="1"/>
</dbReference>
<dbReference type="OrthoDB" id="10255714at2759"/>
<feature type="domain" description="Ubiquitin-like" evidence="2">
    <location>
        <begin position="4"/>
        <end position="64"/>
    </location>
</feature>
<gene>
    <name evidence="3" type="ORF">GMRT_13405</name>
</gene>
<keyword evidence="4" id="KW-1185">Reference proteome</keyword>
<dbReference type="CDD" id="cd17039">
    <property type="entry name" value="Ubl_ubiquitin_like"/>
    <property type="match status" value="1"/>
</dbReference>
<reference evidence="3 4" key="1">
    <citation type="submission" date="2019-05" db="EMBL/GenBank/DDBJ databases">
        <title>The compact genome of Giardia muris reveals important steps in the evolution of intestinal protozoan parasites.</title>
        <authorList>
            <person name="Xu F."/>
            <person name="Jimenez-Gonzalez A."/>
            <person name="Einarsson E."/>
            <person name="Astvaldsson A."/>
            <person name="Peirasmaki D."/>
            <person name="Eckmann L."/>
            <person name="Andersson J.O."/>
            <person name="Svard S.G."/>
            <person name="Jerlstrom-Hultqvist J."/>
        </authorList>
    </citation>
    <scope>NUCLEOTIDE SEQUENCE [LARGE SCALE GENOMIC DNA]</scope>
    <source>
        <strain evidence="3 4">Roberts-Thomson</strain>
    </source>
</reference>
<dbReference type="InterPro" id="IPR000626">
    <property type="entry name" value="Ubiquitin-like_dom"/>
</dbReference>
<dbReference type="InterPro" id="IPR009060">
    <property type="entry name" value="UBA-like_sf"/>
</dbReference>
<feature type="compositionally biased region" description="Low complexity" evidence="1">
    <location>
        <begin position="104"/>
        <end position="120"/>
    </location>
</feature>
<comment type="caution">
    <text evidence="3">The sequence shown here is derived from an EMBL/GenBank/DDBJ whole genome shotgun (WGS) entry which is preliminary data.</text>
</comment>
<dbReference type="EMBL" id="VDLU01000005">
    <property type="protein sequence ID" value="TNJ26373.1"/>
    <property type="molecule type" value="Genomic_DNA"/>
</dbReference>
<evidence type="ECO:0000259" key="2">
    <source>
        <dbReference type="PROSITE" id="PS50053"/>
    </source>
</evidence>
<evidence type="ECO:0000256" key="1">
    <source>
        <dbReference type="SAM" id="MobiDB-lite"/>
    </source>
</evidence>
<proteinExistence type="predicted"/>
<evidence type="ECO:0000313" key="3">
    <source>
        <dbReference type="EMBL" id="TNJ26373.1"/>
    </source>
</evidence>
<dbReference type="Gene3D" id="3.10.20.90">
    <property type="entry name" value="Phosphatidylinositol 3-kinase Catalytic Subunit, Chain A, domain 1"/>
    <property type="match status" value="1"/>
</dbReference>
<feature type="compositionally biased region" description="Polar residues" evidence="1">
    <location>
        <begin position="80"/>
        <end position="89"/>
    </location>
</feature>
<organism evidence="3 4">
    <name type="scientific">Giardia muris</name>
    <dbReference type="NCBI Taxonomy" id="5742"/>
    <lineage>
        <taxon>Eukaryota</taxon>
        <taxon>Metamonada</taxon>
        <taxon>Diplomonadida</taxon>
        <taxon>Hexamitidae</taxon>
        <taxon>Giardiinae</taxon>
        <taxon>Giardia</taxon>
    </lineage>
</organism>
<accession>A0A4Z1SXE8</accession>
<evidence type="ECO:0000313" key="4">
    <source>
        <dbReference type="Proteomes" id="UP000315496"/>
    </source>
</evidence>
<name>A0A4Z1SXE8_GIAMU</name>
<feature type="region of interest" description="Disordered" evidence="1">
    <location>
        <begin position="80"/>
        <end position="120"/>
    </location>
</feature>
<sequence length="318" mass="34336">MTSIEITVQSGSIKEFGTKTFTLKTSDTVRTLRETVARAAGLPAESIRLVHSAALISKDDALLEDFPNITKGNVMFTVKPKNQGSSSQAGPIASPLPQATTLTAPMSSHPAAPSSVASAEPSQDVVQHLVEVTRRSESMVRLALRATGNNAEISATLLMEFGTEEALQEFFASMISPQTALNDQTLEQILANPGTLNQFSATVASISPNLATRFNSDRALLLDVFRLVLYLTSARPSRASSIGSPMRGLGPSVPMGSRPHPAYDEEWTEEDDINMARASEVVGQDLDMDRVKELYLRLGRDMDALISAIIEQLSAYLR</sequence>
<dbReference type="InterPro" id="IPR029071">
    <property type="entry name" value="Ubiquitin-like_domsf"/>
</dbReference>
<dbReference type="AlphaFoldDB" id="A0A4Z1SXE8"/>
<dbReference type="PROSITE" id="PS50053">
    <property type="entry name" value="UBIQUITIN_2"/>
    <property type="match status" value="1"/>
</dbReference>
<dbReference type="SUPFAM" id="SSF46934">
    <property type="entry name" value="UBA-like"/>
    <property type="match status" value="1"/>
</dbReference>
<protein>
    <submittedName>
        <fullName evidence="3">Ubiquitin-like protein</fullName>
    </submittedName>
</protein>
<dbReference type="Proteomes" id="UP000315496">
    <property type="component" value="Chromosome 5"/>
</dbReference>
<dbReference type="VEuPathDB" id="GiardiaDB:GMRT_13405"/>